<evidence type="ECO:0000313" key="4">
    <source>
        <dbReference type="Proteomes" id="UP001239213"/>
    </source>
</evidence>
<feature type="compositionally biased region" description="Polar residues" evidence="2">
    <location>
        <begin position="518"/>
        <end position="529"/>
    </location>
</feature>
<keyword evidence="1" id="KW-0175">Coiled coil</keyword>
<dbReference type="AlphaFoldDB" id="A0AAI9VIC7"/>
<dbReference type="EMBL" id="MPDP01000046">
    <property type="protein sequence ID" value="KAK1489279.1"/>
    <property type="molecule type" value="Genomic_DNA"/>
</dbReference>
<keyword evidence="4" id="KW-1185">Reference proteome</keyword>
<evidence type="ECO:0000256" key="1">
    <source>
        <dbReference type="SAM" id="Coils"/>
    </source>
</evidence>
<feature type="region of interest" description="Disordered" evidence="2">
    <location>
        <begin position="662"/>
        <end position="742"/>
    </location>
</feature>
<proteinExistence type="predicted"/>
<gene>
    <name evidence="3" type="ORF">CCUS01_03324</name>
</gene>
<feature type="compositionally biased region" description="Low complexity" evidence="2">
    <location>
        <begin position="450"/>
        <end position="476"/>
    </location>
</feature>
<organism evidence="3 4">
    <name type="scientific">Colletotrichum cuscutae</name>
    <dbReference type="NCBI Taxonomy" id="1209917"/>
    <lineage>
        <taxon>Eukaryota</taxon>
        <taxon>Fungi</taxon>
        <taxon>Dikarya</taxon>
        <taxon>Ascomycota</taxon>
        <taxon>Pezizomycotina</taxon>
        <taxon>Sordariomycetes</taxon>
        <taxon>Hypocreomycetidae</taxon>
        <taxon>Glomerellales</taxon>
        <taxon>Glomerellaceae</taxon>
        <taxon>Colletotrichum</taxon>
        <taxon>Colletotrichum acutatum species complex</taxon>
    </lineage>
</organism>
<reference evidence="3" key="1">
    <citation type="submission" date="2016-11" db="EMBL/GenBank/DDBJ databases">
        <title>The genome sequence of Colletotrichum cuscutae.</title>
        <authorList>
            <person name="Baroncelli R."/>
        </authorList>
    </citation>
    <scope>NUCLEOTIDE SEQUENCE</scope>
    <source>
        <strain evidence="3">IMI 304802</strain>
    </source>
</reference>
<feature type="region of interest" description="Disordered" evidence="2">
    <location>
        <begin position="327"/>
        <end position="409"/>
    </location>
</feature>
<feature type="compositionally biased region" description="Polar residues" evidence="2">
    <location>
        <begin position="394"/>
        <end position="408"/>
    </location>
</feature>
<feature type="region of interest" description="Disordered" evidence="2">
    <location>
        <begin position="426"/>
        <end position="573"/>
    </location>
</feature>
<dbReference type="Proteomes" id="UP001239213">
    <property type="component" value="Unassembled WGS sequence"/>
</dbReference>
<feature type="compositionally biased region" description="Low complexity" evidence="2">
    <location>
        <begin position="382"/>
        <end position="393"/>
    </location>
</feature>
<feature type="compositionally biased region" description="Polar residues" evidence="2">
    <location>
        <begin position="331"/>
        <end position="347"/>
    </location>
</feature>
<evidence type="ECO:0000256" key="2">
    <source>
        <dbReference type="SAM" id="MobiDB-lite"/>
    </source>
</evidence>
<comment type="caution">
    <text evidence="3">The sequence shown here is derived from an EMBL/GenBank/DDBJ whole genome shotgun (WGS) entry which is preliminary data.</text>
</comment>
<name>A0AAI9VIC7_9PEZI</name>
<protein>
    <submittedName>
        <fullName evidence="3">Uncharacterized protein</fullName>
    </submittedName>
</protein>
<evidence type="ECO:0000313" key="3">
    <source>
        <dbReference type="EMBL" id="KAK1489279.1"/>
    </source>
</evidence>
<accession>A0AAI9VIC7</accession>
<feature type="coiled-coil region" evidence="1">
    <location>
        <begin position="20"/>
        <end position="47"/>
    </location>
</feature>
<sequence length="742" mass="80618">MDFPRSQGVSEHQLDVSTILHLLLDEISKLTARMQNLEELAHKSLQQSSRSNPTPTTTVRLNVDNGRDRAKLRQLDGWTTCQTLKHGEEFADLTGVKMKGNSLNLFFSNTGIVDRLEPVPGSVSKLLDLSGGVSILPTLYYFQSFDAYSQLNSKNISSRLHGWHAMGSEDSEGQTLQLTVDKAMSKCKRIIIGLRYIEEAHWICQSKKIMFGGLELDFGPIDLRTLHEFCNKCAAPGHFADTCARPDRCGKCAGPHRHEQCRGPIEPRCPNCVDQNEAKSDVKISTGHSAFHSSCLCDATKSMRDACTSASKIPLPWIPGENVKVKFPSRRNGNLLDNSWPDASTYRQPPVGTPRAELTPGAGTPYARSGPDAEQDPGLNVTTSSSRQPTSTTIQASLQQISGQPSKQITHDVAGNIDRSASTTFAAAGSSTEQPLNVDLDVTPPQPGRSPSSNKPKKSSGATSSSSSTMRRSSTATDDHGQLPEGTEMNTTGRGRQGPQRFSRPVLDADGPAAKQLRITSIEQPTRSPSPEKRRNISSSPRSKSPLKRPRHNPITLDKDVPPLNGEQDISQNHVIDSHEPFEATPSSPTFDQPLPANLAFTAGITSAIPSIEHGTEKLPSQNAFKVLKDTPDSKCAIKRSYNVNPYKNANSSGQTSIFNFFKPSPSPPSTPSASRQSSSTAVVFATDVRQVSVGDGEREMDTMDSMGELEASDPVGMWDESDESLQSVLFPGSDDESLERD</sequence>